<keyword evidence="1" id="KW-0812">Transmembrane</keyword>
<protein>
    <submittedName>
        <fullName evidence="2">Uncharacterized protein</fullName>
    </submittedName>
</protein>
<evidence type="ECO:0000256" key="1">
    <source>
        <dbReference type="SAM" id="Phobius"/>
    </source>
</evidence>
<gene>
    <name evidence="2" type="ORF">S01H4_29853</name>
</gene>
<feature type="transmembrane region" description="Helical" evidence="1">
    <location>
        <begin position="6"/>
        <end position="27"/>
    </location>
</feature>
<accession>X1CGY6</accession>
<feature type="transmembrane region" description="Helical" evidence="1">
    <location>
        <begin position="153"/>
        <end position="169"/>
    </location>
</feature>
<organism evidence="2">
    <name type="scientific">marine sediment metagenome</name>
    <dbReference type="NCBI Taxonomy" id="412755"/>
    <lineage>
        <taxon>unclassified sequences</taxon>
        <taxon>metagenomes</taxon>
        <taxon>ecological metagenomes</taxon>
    </lineage>
</organism>
<sequence>MLIPISQGSIYPAIIGVTLGLITWLRLAKSTKDFSYISFALMTGVGTAICAIGAIGPQILSQLQVNSWVEGTPYTNLSNFVMWLSTIGTIAYFIFTYKPEGFTGKLFKGLNGLAYIGRIFMMLAFGTTLGSLIAEMAIMGVTGYAYYYVRPPGIYIMAVGLIILMFDIYKRWDTFFYTPDTPES</sequence>
<proteinExistence type="predicted"/>
<name>X1CGY6_9ZZZZ</name>
<reference evidence="2" key="1">
    <citation type="journal article" date="2014" name="Front. Microbiol.">
        <title>High frequency of phylogenetically diverse reductive dehalogenase-homologous genes in deep subseafloor sedimentary metagenomes.</title>
        <authorList>
            <person name="Kawai M."/>
            <person name="Futagami T."/>
            <person name="Toyoda A."/>
            <person name="Takaki Y."/>
            <person name="Nishi S."/>
            <person name="Hori S."/>
            <person name="Arai W."/>
            <person name="Tsubouchi T."/>
            <person name="Morono Y."/>
            <person name="Uchiyama I."/>
            <person name="Ito T."/>
            <person name="Fujiyama A."/>
            <person name="Inagaki F."/>
            <person name="Takami H."/>
        </authorList>
    </citation>
    <scope>NUCLEOTIDE SEQUENCE</scope>
    <source>
        <strain evidence="2">Expedition CK06-06</strain>
    </source>
</reference>
<evidence type="ECO:0000313" key="2">
    <source>
        <dbReference type="EMBL" id="GAG83481.1"/>
    </source>
</evidence>
<keyword evidence="1" id="KW-0472">Membrane</keyword>
<feature type="transmembrane region" description="Helical" evidence="1">
    <location>
        <begin position="80"/>
        <end position="98"/>
    </location>
</feature>
<dbReference type="EMBL" id="BART01015361">
    <property type="protein sequence ID" value="GAG83481.1"/>
    <property type="molecule type" value="Genomic_DNA"/>
</dbReference>
<feature type="transmembrane region" description="Helical" evidence="1">
    <location>
        <begin position="39"/>
        <end position="60"/>
    </location>
</feature>
<comment type="caution">
    <text evidence="2">The sequence shown here is derived from an EMBL/GenBank/DDBJ whole genome shotgun (WGS) entry which is preliminary data.</text>
</comment>
<keyword evidence="1" id="KW-1133">Transmembrane helix</keyword>
<dbReference type="AlphaFoldDB" id="X1CGY6"/>
<feature type="transmembrane region" description="Helical" evidence="1">
    <location>
        <begin position="119"/>
        <end position="147"/>
    </location>
</feature>